<feature type="compositionally biased region" description="Acidic residues" evidence="1">
    <location>
        <begin position="56"/>
        <end position="69"/>
    </location>
</feature>
<evidence type="ECO:0000313" key="2">
    <source>
        <dbReference type="EMBL" id="CAL1671920.1"/>
    </source>
</evidence>
<dbReference type="AlphaFoldDB" id="A0AAV2MXB4"/>
<evidence type="ECO:0000256" key="1">
    <source>
        <dbReference type="SAM" id="MobiDB-lite"/>
    </source>
</evidence>
<dbReference type="Proteomes" id="UP001497644">
    <property type="component" value="Unassembled WGS sequence"/>
</dbReference>
<comment type="caution">
    <text evidence="2">The sequence shown here is derived from an EMBL/GenBank/DDBJ whole genome shotgun (WGS) entry which is preliminary data.</text>
</comment>
<name>A0AAV2MXB4_9HYME</name>
<reference evidence="2" key="1">
    <citation type="submission" date="2024-04" db="EMBL/GenBank/DDBJ databases">
        <authorList>
            <consortium name="Molecular Ecology Group"/>
        </authorList>
    </citation>
    <scope>NUCLEOTIDE SEQUENCE</scope>
</reference>
<sequence>MSESDFDFRHGNKVLLKKIKELHQSNDDSDSSESFHDSSNCDDNEWLAEEVHNDSDESENSDDEEHVDLDDLPLSGRYKIFIGDLTLVENANFTPQIH</sequence>
<gene>
    <name evidence="2" type="ORF">LPLAT_LOCUS5336</name>
</gene>
<evidence type="ECO:0000313" key="3">
    <source>
        <dbReference type="Proteomes" id="UP001497644"/>
    </source>
</evidence>
<organism evidence="2 3">
    <name type="scientific">Lasius platythorax</name>
    <dbReference type="NCBI Taxonomy" id="488582"/>
    <lineage>
        <taxon>Eukaryota</taxon>
        <taxon>Metazoa</taxon>
        <taxon>Ecdysozoa</taxon>
        <taxon>Arthropoda</taxon>
        <taxon>Hexapoda</taxon>
        <taxon>Insecta</taxon>
        <taxon>Pterygota</taxon>
        <taxon>Neoptera</taxon>
        <taxon>Endopterygota</taxon>
        <taxon>Hymenoptera</taxon>
        <taxon>Apocrita</taxon>
        <taxon>Aculeata</taxon>
        <taxon>Formicoidea</taxon>
        <taxon>Formicidae</taxon>
        <taxon>Formicinae</taxon>
        <taxon>Lasius</taxon>
        <taxon>Lasius</taxon>
    </lineage>
</organism>
<keyword evidence="3" id="KW-1185">Reference proteome</keyword>
<feature type="region of interest" description="Disordered" evidence="1">
    <location>
        <begin position="23"/>
        <end position="69"/>
    </location>
</feature>
<dbReference type="EMBL" id="CAXIPU020000435">
    <property type="protein sequence ID" value="CAL1671920.1"/>
    <property type="molecule type" value="Genomic_DNA"/>
</dbReference>
<proteinExistence type="predicted"/>
<accession>A0AAV2MXB4</accession>
<protein>
    <submittedName>
        <fullName evidence="2">Uncharacterized protein</fullName>
    </submittedName>
</protein>